<evidence type="ECO:0000313" key="6">
    <source>
        <dbReference type="EMBL" id="KTD37960.1"/>
    </source>
</evidence>
<dbReference type="EMBL" id="LNYP01000029">
    <property type="protein sequence ID" value="KTD37960.1"/>
    <property type="molecule type" value="Genomic_DNA"/>
</dbReference>
<name>A0A0W0X0B7_9GAMM</name>
<keyword evidence="3 5" id="KW-0831">Ubiquinone biosynthesis</keyword>
<feature type="binding site" evidence="5">
    <location>
        <position position="120"/>
    </location>
    <ligand>
        <name>S-adenosyl-L-methionine</name>
        <dbReference type="ChEBI" id="CHEBI:59789"/>
    </ligand>
</feature>
<reference evidence="6 7" key="1">
    <citation type="submission" date="2015-11" db="EMBL/GenBank/DDBJ databases">
        <title>Genomic analysis of 38 Legionella species identifies large and diverse effector repertoires.</title>
        <authorList>
            <person name="Burstein D."/>
            <person name="Amaro F."/>
            <person name="Zusman T."/>
            <person name="Lifshitz Z."/>
            <person name="Cohen O."/>
            <person name="Gilbert J.A."/>
            <person name="Pupko T."/>
            <person name="Shuman H.A."/>
            <person name="Segal G."/>
        </authorList>
    </citation>
    <scope>NUCLEOTIDE SEQUENCE [LARGE SCALE GENOMIC DNA]</scope>
    <source>
        <strain evidence="6 7">Oak Ridge-10</strain>
    </source>
</reference>
<dbReference type="HAMAP" id="MF_00472">
    <property type="entry name" value="UbiG"/>
    <property type="match status" value="1"/>
</dbReference>
<dbReference type="PATRIC" id="fig|29423.5.peg.1713"/>
<dbReference type="SUPFAM" id="SSF53335">
    <property type="entry name" value="S-adenosyl-L-methionine-dependent methyltransferases"/>
    <property type="match status" value="1"/>
</dbReference>
<dbReference type="InterPro" id="IPR029063">
    <property type="entry name" value="SAM-dependent_MTases_sf"/>
</dbReference>
<dbReference type="CDD" id="cd02440">
    <property type="entry name" value="AdoMet_MTases"/>
    <property type="match status" value="1"/>
</dbReference>
<keyword evidence="6" id="KW-0830">Ubiquinone</keyword>
<evidence type="ECO:0000256" key="1">
    <source>
        <dbReference type="ARBA" id="ARBA00022603"/>
    </source>
</evidence>
<keyword evidence="2 5" id="KW-0808">Transferase</keyword>
<keyword evidence="4 5" id="KW-0949">S-adenosyl-L-methionine</keyword>
<gene>
    <name evidence="6" type="primary">ubiG_1</name>
    <name evidence="5" type="synonym">ubiG</name>
    <name evidence="6" type="ORF">Loak_1636</name>
</gene>
<dbReference type="PANTHER" id="PTHR43464">
    <property type="entry name" value="METHYLTRANSFERASE"/>
    <property type="match status" value="1"/>
</dbReference>
<proteinExistence type="inferred from homology"/>
<evidence type="ECO:0000256" key="2">
    <source>
        <dbReference type="ARBA" id="ARBA00022679"/>
    </source>
</evidence>
<dbReference type="EC" id="2.1.1.222" evidence="5"/>
<evidence type="ECO:0000256" key="4">
    <source>
        <dbReference type="ARBA" id="ARBA00022691"/>
    </source>
</evidence>
<dbReference type="AlphaFoldDB" id="A0A0W0X0B7"/>
<dbReference type="GO" id="GO:0032259">
    <property type="term" value="P:methylation"/>
    <property type="evidence" value="ECO:0007669"/>
    <property type="project" value="UniProtKB-KW"/>
</dbReference>
<feature type="binding site" evidence="5">
    <location>
        <position position="79"/>
    </location>
    <ligand>
        <name>S-adenosyl-L-methionine</name>
        <dbReference type="ChEBI" id="CHEBI:59789"/>
    </ligand>
</feature>
<comment type="similarity">
    <text evidence="5">Belongs to the methyltransferase superfamily. UbiG/COQ3 family.</text>
</comment>
<comment type="pathway">
    <text evidence="5">Cofactor biosynthesis; ubiquinone biosynthesis.</text>
</comment>
<dbReference type="Gene3D" id="3.40.50.150">
    <property type="entry name" value="Vaccinia Virus protein VP39"/>
    <property type="match status" value="1"/>
</dbReference>
<comment type="catalytic activity">
    <reaction evidence="5">
        <text>a 3-demethylubiquinol + S-adenosyl-L-methionine = a ubiquinol + S-adenosyl-L-homocysteine + H(+)</text>
        <dbReference type="Rhea" id="RHEA:44380"/>
        <dbReference type="Rhea" id="RHEA-COMP:9566"/>
        <dbReference type="Rhea" id="RHEA-COMP:10914"/>
        <dbReference type="ChEBI" id="CHEBI:15378"/>
        <dbReference type="ChEBI" id="CHEBI:17976"/>
        <dbReference type="ChEBI" id="CHEBI:57856"/>
        <dbReference type="ChEBI" id="CHEBI:59789"/>
        <dbReference type="ChEBI" id="CHEBI:84422"/>
        <dbReference type="EC" id="2.1.1.64"/>
    </reaction>
</comment>
<feature type="binding site" evidence="5">
    <location>
        <position position="39"/>
    </location>
    <ligand>
        <name>S-adenosyl-L-methionine</name>
        <dbReference type="ChEBI" id="CHEBI:59789"/>
    </ligand>
</feature>
<evidence type="ECO:0000256" key="3">
    <source>
        <dbReference type="ARBA" id="ARBA00022688"/>
    </source>
</evidence>
<dbReference type="Proteomes" id="UP000054858">
    <property type="component" value="Unassembled WGS sequence"/>
</dbReference>
<dbReference type="PANTHER" id="PTHR43464:SF19">
    <property type="entry name" value="UBIQUINONE BIOSYNTHESIS O-METHYLTRANSFERASE, MITOCHONDRIAL"/>
    <property type="match status" value="1"/>
</dbReference>
<dbReference type="GO" id="GO:0061542">
    <property type="term" value="F:3-demethylubiquinol 3-O-methyltransferase activity"/>
    <property type="evidence" value="ECO:0007669"/>
    <property type="project" value="UniProtKB-UniRule"/>
</dbReference>
<dbReference type="GO" id="GO:0102208">
    <property type="term" value="F:2-polyprenyl-6-hydroxyphenol methylase activity"/>
    <property type="evidence" value="ECO:0007669"/>
    <property type="project" value="UniProtKB-EC"/>
</dbReference>
<dbReference type="NCBIfam" id="TIGR01983">
    <property type="entry name" value="UbiG"/>
    <property type="match status" value="1"/>
</dbReference>
<sequence length="231" mass="25378">MNKKTTIDSQEIAKFAQLSSQWWNEHGPLKTLHDINPARLQFIQKFINLSGQHILDVGCGGGILAESMARLGAKVTGLDAEKDAIAAASAHANEGHLNIQYVCQSIETFATKLFDAVTCMEMLEHVSEPETVIEHCSRLVKPGGYLFLSTINRTPAAYAAAIIAAEYILELLPRQTHEFKKFIKPSELATMVREAGLEPIAISGMSYNPLNHKASLQQSVSVNYLLACQKL</sequence>
<dbReference type="Pfam" id="PF13489">
    <property type="entry name" value="Methyltransf_23"/>
    <property type="match status" value="1"/>
</dbReference>
<organism evidence="6 7">
    <name type="scientific">Legionella oakridgensis</name>
    <dbReference type="NCBI Taxonomy" id="29423"/>
    <lineage>
        <taxon>Bacteria</taxon>
        <taxon>Pseudomonadati</taxon>
        <taxon>Pseudomonadota</taxon>
        <taxon>Gammaproteobacteria</taxon>
        <taxon>Legionellales</taxon>
        <taxon>Legionellaceae</taxon>
        <taxon>Legionella</taxon>
    </lineage>
</organism>
<evidence type="ECO:0000256" key="5">
    <source>
        <dbReference type="HAMAP-Rule" id="MF_00472"/>
    </source>
</evidence>
<keyword evidence="1 5" id="KW-0489">Methyltransferase</keyword>
<dbReference type="RefSeq" id="WP_025385813.1">
    <property type="nucleotide sequence ID" value="NZ_LCUA01000004.1"/>
</dbReference>
<dbReference type="InterPro" id="IPR010233">
    <property type="entry name" value="UbiG_MeTrfase"/>
</dbReference>
<dbReference type="EC" id="2.1.1.64" evidence="5"/>
<protein>
    <recommendedName>
        <fullName evidence="5">Ubiquinone biosynthesis O-methyltransferase</fullName>
    </recommendedName>
    <alternativeName>
        <fullName evidence="5">2-polyprenyl-6-hydroxyphenol methylase</fullName>
        <ecNumber evidence="5">2.1.1.222</ecNumber>
    </alternativeName>
    <alternativeName>
        <fullName evidence="5">3-demethylubiquinone 3-O-methyltransferase</fullName>
        <ecNumber evidence="5">2.1.1.64</ecNumber>
    </alternativeName>
</protein>
<comment type="caution">
    <text evidence="6">The sequence shown here is derived from an EMBL/GenBank/DDBJ whole genome shotgun (WGS) entry which is preliminary data.</text>
</comment>
<dbReference type="UniPathway" id="UPA00232"/>
<comment type="catalytic activity">
    <reaction evidence="5">
        <text>a 3-(all-trans-polyprenyl)benzene-1,2-diol + S-adenosyl-L-methionine = a 2-methoxy-6-(all-trans-polyprenyl)phenol + S-adenosyl-L-homocysteine + H(+)</text>
        <dbReference type="Rhea" id="RHEA:31411"/>
        <dbReference type="Rhea" id="RHEA-COMP:9550"/>
        <dbReference type="Rhea" id="RHEA-COMP:9551"/>
        <dbReference type="ChEBI" id="CHEBI:15378"/>
        <dbReference type="ChEBI" id="CHEBI:57856"/>
        <dbReference type="ChEBI" id="CHEBI:59789"/>
        <dbReference type="ChEBI" id="CHEBI:62729"/>
        <dbReference type="ChEBI" id="CHEBI:62731"/>
        <dbReference type="EC" id="2.1.1.222"/>
    </reaction>
</comment>
<comment type="function">
    <text evidence="5">O-methyltransferase that catalyzes the 2 O-methylation steps in the ubiquinone biosynthetic pathway.</text>
</comment>
<feature type="binding site" evidence="5">
    <location>
        <position position="58"/>
    </location>
    <ligand>
        <name>S-adenosyl-L-methionine</name>
        <dbReference type="ChEBI" id="CHEBI:59789"/>
    </ligand>
</feature>
<dbReference type="GO" id="GO:0010420">
    <property type="term" value="F:polyprenyldihydroxybenzoate methyltransferase activity"/>
    <property type="evidence" value="ECO:0007669"/>
    <property type="project" value="InterPro"/>
</dbReference>
<evidence type="ECO:0000313" key="7">
    <source>
        <dbReference type="Proteomes" id="UP000054858"/>
    </source>
</evidence>
<accession>A0A0W0X0B7</accession>